<dbReference type="Pfam" id="PF05603">
    <property type="entry name" value="Hikeshi-like_N"/>
    <property type="match status" value="1"/>
</dbReference>
<organism evidence="4 5">
    <name type="scientific">Colletotrichum simmondsii</name>
    <dbReference type="NCBI Taxonomy" id="703756"/>
    <lineage>
        <taxon>Eukaryota</taxon>
        <taxon>Fungi</taxon>
        <taxon>Dikarya</taxon>
        <taxon>Ascomycota</taxon>
        <taxon>Pezizomycotina</taxon>
        <taxon>Sordariomycetes</taxon>
        <taxon>Hypocreomycetidae</taxon>
        <taxon>Glomerellales</taxon>
        <taxon>Glomerellaceae</taxon>
        <taxon>Colletotrichum</taxon>
        <taxon>Colletotrichum acutatum species complex</taxon>
    </lineage>
</organism>
<dbReference type="OrthoDB" id="10248398at2759"/>
<reference evidence="4 5" key="1">
    <citation type="submission" date="2014-02" db="EMBL/GenBank/DDBJ databases">
        <title>The genome sequence of Colletotrichum simmondsii CBS122122.</title>
        <authorList>
            <person name="Baroncelli R."/>
            <person name="Thon M.R."/>
        </authorList>
    </citation>
    <scope>NUCLEOTIDE SEQUENCE [LARGE SCALE GENOMIC DNA]</scope>
    <source>
        <strain evidence="4 5">CBS122122</strain>
    </source>
</reference>
<dbReference type="InterPro" id="IPR008493">
    <property type="entry name" value="Hikeshi-like_N"/>
</dbReference>
<feature type="domain" description="Hikeshi-like N-terminal" evidence="2">
    <location>
        <begin position="9"/>
        <end position="132"/>
    </location>
</feature>
<dbReference type="GO" id="GO:0005829">
    <property type="term" value="C:cytosol"/>
    <property type="evidence" value="ECO:0007669"/>
    <property type="project" value="TreeGrafter"/>
</dbReference>
<dbReference type="GO" id="GO:0005634">
    <property type="term" value="C:nucleus"/>
    <property type="evidence" value="ECO:0007669"/>
    <property type="project" value="TreeGrafter"/>
</dbReference>
<evidence type="ECO:0000259" key="2">
    <source>
        <dbReference type="Pfam" id="PF05603"/>
    </source>
</evidence>
<dbReference type="Pfam" id="PF21057">
    <property type="entry name" value="Hikeshi-like_C"/>
    <property type="match status" value="1"/>
</dbReference>
<dbReference type="InterPro" id="IPR031318">
    <property type="entry name" value="OPI10"/>
</dbReference>
<dbReference type="GO" id="GO:0006606">
    <property type="term" value="P:protein import into nucleus"/>
    <property type="evidence" value="ECO:0007669"/>
    <property type="project" value="TreeGrafter"/>
</dbReference>
<evidence type="ECO:0000259" key="3">
    <source>
        <dbReference type="Pfam" id="PF21057"/>
    </source>
</evidence>
<comment type="similarity">
    <text evidence="1">Belongs to the OPI10 family.</text>
</comment>
<name>A0A135RUU1_9PEZI</name>
<evidence type="ECO:0000256" key="1">
    <source>
        <dbReference type="ARBA" id="ARBA00006623"/>
    </source>
</evidence>
<comment type="caution">
    <text evidence="4">The sequence shown here is derived from an EMBL/GenBank/DDBJ whole genome shotgun (WGS) entry which is preliminary data.</text>
</comment>
<dbReference type="PANTHER" id="PTHR12925">
    <property type="entry name" value="HIKESHI FAMILY MEMBER"/>
    <property type="match status" value="1"/>
</dbReference>
<dbReference type="EMBL" id="JFBX01000828">
    <property type="protein sequence ID" value="KXH27415.1"/>
    <property type="molecule type" value="Genomic_DNA"/>
</dbReference>
<dbReference type="AlphaFoldDB" id="A0A135RUU1"/>
<protein>
    <submittedName>
        <fullName evidence="4">Uncharacterized protein</fullName>
    </submittedName>
</protein>
<accession>A0A135RUU1</accession>
<gene>
    <name evidence="4" type="ORF">CSIM01_02699</name>
</gene>
<proteinExistence type="inferred from homology"/>
<dbReference type="Proteomes" id="UP000070328">
    <property type="component" value="Unassembled WGS sequence"/>
</dbReference>
<dbReference type="InterPro" id="IPR048364">
    <property type="entry name" value="Hikeshi-like_C"/>
</dbReference>
<sequence length="209" mass="21635">MSGPLFGIVPAGQPLLTDPTSAPSETSFLYSISAARPFSHITVMLLPGIVLPPDTAAAIYFATAADVAAATATGQTPNFKFLGGIGTGKESATFKLNAGSNANNGGDPSVMIGVSVEPAESVFSRIQEISANKASSSSSSSSSNASSQPSTQLLAQNIIKNAFNFLASFSGTAGPGGVEVVPLKAFEEWWKKFESRVRSDPSFLERPQD</sequence>
<feature type="domain" description="Hikeshi-like C-terminal" evidence="3">
    <location>
        <begin position="150"/>
        <end position="206"/>
    </location>
</feature>
<evidence type="ECO:0000313" key="5">
    <source>
        <dbReference type="Proteomes" id="UP000070328"/>
    </source>
</evidence>
<keyword evidence="5" id="KW-1185">Reference proteome</keyword>
<dbReference type="GO" id="GO:0061608">
    <property type="term" value="F:nuclear import signal receptor activity"/>
    <property type="evidence" value="ECO:0007669"/>
    <property type="project" value="TreeGrafter"/>
</dbReference>
<dbReference type="PANTHER" id="PTHR12925:SF0">
    <property type="entry name" value="PROTEIN HIKESHI"/>
    <property type="match status" value="1"/>
</dbReference>
<evidence type="ECO:0000313" key="4">
    <source>
        <dbReference type="EMBL" id="KXH27415.1"/>
    </source>
</evidence>